<dbReference type="Pfam" id="PF06877">
    <property type="entry name" value="RraB"/>
    <property type="match status" value="1"/>
</dbReference>
<gene>
    <name evidence="2" type="ORF">FHS83_000775</name>
</gene>
<dbReference type="InterPro" id="IPR009671">
    <property type="entry name" value="RraB_dom"/>
</dbReference>
<accession>A0A846MWU4</accession>
<name>A0A846MWU4_9PROT</name>
<keyword evidence="3" id="KW-1185">Reference proteome</keyword>
<sequence>MTDWPKDPDGDVFRSLEADGIDLTKSYPVDFFVDFAEWPPSDEAVAALSAAYEEVMLMDEDEEDVPALVVRIEAVLTYEFVTETQAKISDVIKPFGGYCMDWGVQI</sequence>
<dbReference type="SUPFAM" id="SSF89946">
    <property type="entry name" value="Hypothetical protein VC0424"/>
    <property type="match status" value="1"/>
</dbReference>
<dbReference type="InterPro" id="IPR036701">
    <property type="entry name" value="RraB-like_sf"/>
</dbReference>
<evidence type="ECO:0000313" key="2">
    <source>
        <dbReference type="EMBL" id="NIK87457.1"/>
    </source>
</evidence>
<proteinExistence type="predicted"/>
<reference evidence="2 3" key="1">
    <citation type="submission" date="2020-03" db="EMBL/GenBank/DDBJ databases">
        <title>Genomic Encyclopedia of Type Strains, Phase IV (KMG-IV): sequencing the most valuable type-strain genomes for metagenomic binning, comparative biology and taxonomic classification.</title>
        <authorList>
            <person name="Goeker M."/>
        </authorList>
    </citation>
    <scope>NUCLEOTIDE SEQUENCE [LARGE SCALE GENOMIC DNA]</scope>
    <source>
        <strain evidence="2 3">DSM 19867</strain>
    </source>
</reference>
<dbReference type="Proteomes" id="UP000570514">
    <property type="component" value="Unassembled WGS sequence"/>
</dbReference>
<evidence type="ECO:0000313" key="3">
    <source>
        <dbReference type="Proteomes" id="UP000570514"/>
    </source>
</evidence>
<protein>
    <recommendedName>
        <fullName evidence="1">Regulator of ribonuclease activity B domain-containing protein</fullName>
    </recommendedName>
</protein>
<feature type="domain" description="Regulator of ribonuclease activity B" evidence="1">
    <location>
        <begin position="8"/>
        <end position="104"/>
    </location>
</feature>
<evidence type="ECO:0000259" key="1">
    <source>
        <dbReference type="Pfam" id="PF06877"/>
    </source>
</evidence>
<dbReference type="Gene3D" id="3.30.70.970">
    <property type="entry name" value="RraB-like"/>
    <property type="match status" value="1"/>
</dbReference>
<organism evidence="2 3">
    <name type="scientific">Rhizomicrobium palustre</name>
    <dbReference type="NCBI Taxonomy" id="189966"/>
    <lineage>
        <taxon>Bacteria</taxon>
        <taxon>Pseudomonadati</taxon>
        <taxon>Pseudomonadota</taxon>
        <taxon>Alphaproteobacteria</taxon>
        <taxon>Micropepsales</taxon>
        <taxon>Micropepsaceae</taxon>
        <taxon>Rhizomicrobium</taxon>
    </lineage>
</organism>
<dbReference type="AlphaFoldDB" id="A0A846MWU4"/>
<comment type="caution">
    <text evidence="2">The sequence shown here is derived from an EMBL/GenBank/DDBJ whole genome shotgun (WGS) entry which is preliminary data.</text>
</comment>
<dbReference type="EMBL" id="JAASRM010000001">
    <property type="protein sequence ID" value="NIK87457.1"/>
    <property type="molecule type" value="Genomic_DNA"/>
</dbReference>
<dbReference type="RefSeq" id="WP_167081113.1">
    <property type="nucleotide sequence ID" value="NZ_BAAADC010000001.1"/>
</dbReference>